<dbReference type="InterPro" id="IPR032867">
    <property type="entry name" value="DYW_dom"/>
</dbReference>
<dbReference type="NCBIfam" id="TIGR00756">
    <property type="entry name" value="PPR"/>
    <property type="match status" value="4"/>
</dbReference>
<organism evidence="4 5">
    <name type="scientific">Apostasia shenzhenica</name>
    <dbReference type="NCBI Taxonomy" id="1088818"/>
    <lineage>
        <taxon>Eukaryota</taxon>
        <taxon>Viridiplantae</taxon>
        <taxon>Streptophyta</taxon>
        <taxon>Embryophyta</taxon>
        <taxon>Tracheophyta</taxon>
        <taxon>Spermatophyta</taxon>
        <taxon>Magnoliopsida</taxon>
        <taxon>Liliopsida</taxon>
        <taxon>Asparagales</taxon>
        <taxon>Orchidaceae</taxon>
        <taxon>Apostasioideae</taxon>
        <taxon>Apostasia</taxon>
    </lineage>
</organism>
<dbReference type="GO" id="GO:0009451">
    <property type="term" value="P:RNA modification"/>
    <property type="evidence" value="ECO:0007669"/>
    <property type="project" value="InterPro"/>
</dbReference>
<feature type="repeat" description="PPR" evidence="2">
    <location>
        <begin position="231"/>
        <end position="265"/>
    </location>
</feature>
<dbReference type="Gene3D" id="1.25.40.10">
    <property type="entry name" value="Tetratricopeptide repeat domain"/>
    <property type="match status" value="4"/>
</dbReference>
<dbReference type="EMBL" id="KZ451934">
    <property type="protein sequence ID" value="PKA60975.1"/>
    <property type="molecule type" value="Genomic_DNA"/>
</dbReference>
<dbReference type="AlphaFoldDB" id="A0A2I0AZL6"/>
<dbReference type="SUPFAM" id="SSF48452">
    <property type="entry name" value="TPR-like"/>
    <property type="match status" value="1"/>
</dbReference>
<protein>
    <submittedName>
        <fullName evidence="4">Pentatricopeptide repeat-containing protein</fullName>
        <ecNumber evidence="4">3.6.1.-</ecNumber>
    </submittedName>
</protein>
<feature type="repeat" description="PPR" evidence="2">
    <location>
        <begin position="129"/>
        <end position="163"/>
    </location>
</feature>
<dbReference type="Pfam" id="PF14432">
    <property type="entry name" value="DYW_deaminase"/>
    <property type="match status" value="1"/>
</dbReference>
<dbReference type="Pfam" id="PF01535">
    <property type="entry name" value="PPR"/>
    <property type="match status" value="5"/>
</dbReference>
<dbReference type="Proteomes" id="UP000236161">
    <property type="component" value="Unassembled WGS sequence"/>
</dbReference>
<dbReference type="EC" id="3.6.1.-" evidence="4"/>
<dbReference type="PANTHER" id="PTHR47926:SF426">
    <property type="entry name" value="TETRATRICOPEPTIDE-LIKE HELICAL DOMAIN SUPERFAMILY, DYW DOMAIN-CONTAINING PROTEIN"/>
    <property type="match status" value="1"/>
</dbReference>
<dbReference type="PROSITE" id="PS51375">
    <property type="entry name" value="PPR"/>
    <property type="match status" value="5"/>
</dbReference>
<feature type="repeat" description="PPR" evidence="2">
    <location>
        <begin position="367"/>
        <end position="401"/>
    </location>
</feature>
<dbReference type="PANTHER" id="PTHR47926">
    <property type="entry name" value="PENTATRICOPEPTIDE REPEAT-CONTAINING PROTEIN"/>
    <property type="match status" value="1"/>
</dbReference>
<name>A0A2I0AZL6_9ASPA</name>
<feature type="repeat" description="PPR" evidence="2">
    <location>
        <begin position="266"/>
        <end position="300"/>
    </location>
</feature>
<dbReference type="GO" id="GO:0008270">
    <property type="term" value="F:zinc ion binding"/>
    <property type="evidence" value="ECO:0007669"/>
    <property type="project" value="InterPro"/>
</dbReference>
<accession>A0A2I0AZL6</accession>
<dbReference type="InterPro" id="IPR011990">
    <property type="entry name" value="TPR-like_helical_dom_sf"/>
</dbReference>
<evidence type="ECO:0000313" key="4">
    <source>
        <dbReference type="EMBL" id="PKA60975.1"/>
    </source>
</evidence>
<evidence type="ECO:0000313" key="5">
    <source>
        <dbReference type="Proteomes" id="UP000236161"/>
    </source>
</evidence>
<evidence type="ECO:0000256" key="2">
    <source>
        <dbReference type="PROSITE-ProRule" id="PRU00708"/>
    </source>
</evidence>
<proteinExistence type="predicted"/>
<feature type="repeat" description="PPR" evidence="2">
    <location>
        <begin position="27"/>
        <end position="62"/>
    </location>
</feature>
<reference evidence="4 5" key="1">
    <citation type="journal article" date="2017" name="Nature">
        <title>The Apostasia genome and the evolution of orchids.</title>
        <authorList>
            <person name="Zhang G.Q."/>
            <person name="Liu K.W."/>
            <person name="Li Z."/>
            <person name="Lohaus R."/>
            <person name="Hsiao Y.Y."/>
            <person name="Niu S.C."/>
            <person name="Wang J.Y."/>
            <person name="Lin Y.C."/>
            <person name="Xu Q."/>
            <person name="Chen L.J."/>
            <person name="Yoshida K."/>
            <person name="Fujiwara S."/>
            <person name="Wang Z.W."/>
            <person name="Zhang Y.Q."/>
            <person name="Mitsuda N."/>
            <person name="Wang M."/>
            <person name="Liu G.H."/>
            <person name="Pecoraro L."/>
            <person name="Huang H.X."/>
            <person name="Xiao X.J."/>
            <person name="Lin M."/>
            <person name="Wu X.Y."/>
            <person name="Wu W.L."/>
            <person name="Chen Y.Y."/>
            <person name="Chang S.B."/>
            <person name="Sakamoto S."/>
            <person name="Ohme-Takagi M."/>
            <person name="Yagi M."/>
            <person name="Zeng S.J."/>
            <person name="Shen C.Y."/>
            <person name="Yeh C.M."/>
            <person name="Luo Y.B."/>
            <person name="Tsai W.C."/>
            <person name="Van de Peer Y."/>
            <person name="Liu Z.J."/>
        </authorList>
    </citation>
    <scope>NUCLEOTIDE SEQUENCE [LARGE SCALE GENOMIC DNA]</scope>
    <source>
        <strain evidence="5">cv. Shenzhen</strain>
        <tissue evidence="4">Stem</tissue>
    </source>
</reference>
<evidence type="ECO:0000259" key="3">
    <source>
        <dbReference type="Pfam" id="PF14432"/>
    </source>
</evidence>
<dbReference type="OrthoDB" id="428658at2759"/>
<sequence>MNFLCKCLSSGQVGLARKLFDEIPYPDLRTVTLMLSAYSKHGRPKQSIELYGKLCKEKDLHPDRYVLLSVAKACALTSDPIKARDVHNDAIRFGLASDLLVGNCLIDMYGKCGFSEGARWVFRELRDRDVITWTSLISALSNCKQFEEALRVFREMLRSKVSRPNSFTLCTVLPVLGAMKAIKFGEEVHCFALRNGFQDDVFVLSAVMDVYAKSSKLQLARNVFDVLPERDAVSWNVMLSAYFSNNEPDNGLELFEQMENGEASTNCASWNCVISGLTQEGRFRQSVELFARMQHSKFRPNPITIASVLPACSHMENVRGGREIHGCIYRYGYTDDKMVNTALIFMYAKCGDLVKSRWVFNKMLEIDIVAWNAIIFANSIHGCSEEALSLYDRMIGSGMKPNSATFMSVLLGCSHSHLVEHGRKIFNSMTDEYQMQPDSEHYSCMVDILSRAGCLQEAYELIQTMPLEATASSWGALLAACRVYKNVELGKISAEKLFEIEPENPGNYLILSNILAREDLWDEASKIRRLMRDRGIKKVSGRSWIQVKNKTYTFVKGDDQMVQRDMIYCFLEEMGKKMRADGYKPDTDFVLQNVEGEEKEEALCSHSERLAIAFGALNLNGESVIRVFKNLRICGDCHIAIKFMSKILGVDITVRDNLRFHHFRDGSCSCNDLW</sequence>
<dbReference type="GO" id="GO:0003723">
    <property type="term" value="F:RNA binding"/>
    <property type="evidence" value="ECO:0007669"/>
    <property type="project" value="InterPro"/>
</dbReference>
<dbReference type="GO" id="GO:0016787">
    <property type="term" value="F:hydrolase activity"/>
    <property type="evidence" value="ECO:0007669"/>
    <property type="project" value="UniProtKB-KW"/>
</dbReference>
<dbReference type="InterPro" id="IPR046848">
    <property type="entry name" value="E_motif"/>
</dbReference>
<dbReference type="FunFam" id="1.25.40.10:FF:000393">
    <property type="entry name" value="Pentatricopeptide repeat-containing protein At1g20230"/>
    <property type="match status" value="1"/>
</dbReference>
<evidence type="ECO:0000256" key="1">
    <source>
        <dbReference type="ARBA" id="ARBA00022737"/>
    </source>
</evidence>
<dbReference type="Pfam" id="PF13041">
    <property type="entry name" value="PPR_2"/>
    <property type="match status" value="2"/>
</dbReference>
<gene>
    <name evidence="4" type="primary">PCMP-H21</name>
    <name evidence="4" type="ORF">AXF42_Ash019964</name>
</gene>
<keyword evidence="4" id="KW-0378">Hydrolase</keyword>
<dbReference type="InterPro" id="IPR046960">
    <property type="entry name" value="PPR_At4g14850-like_plant"/>
</dbReference>
<dbReference type="FunFam" id="1.25.40.10:FF:000366">
    <property type="entry name" value="Pentatricopeptide (PPR) repeat-containing protein"/>
    <property type="match status" value="1"/>
</dbReference>
<dbReference type="Pfam" id="PF20431">
    <property type="entry name" value="E_motif"/>
    <property type="match status" value="1"/>
</dbReference>
<keyword evidence="5" id="KW-1185">Reference proteome</keyword>
<dbReference type="InterPro" id="IPR002885">
    <property type="entry name" value="PPR_rpt"/>
</dbReference>
<feature type="domain" description="DYW" evidence="3">
    <location>
        <begin position="582"/>
        <end position="674"/>
    </location>
</feature>
<keyword evidence="1" id="KW-0677">Repeat</keyword>
<dbReference type="FunFam" id="1.25.40.10:FF:000031">
    <property type="entry name" value="Pentatricopeptide repeat-containing protein mitochondrial"/>
    <property type="match status" value="1"/>
</dbReference>